<dbReference type="GO" id="GO:0043565">
    <property type="term" value="F:sequence-specific DNA binding"/>
    <property type="evidence" value="ECO:0007669"/>
    <property type="project" value="InterPro"/>
</dbReference>
<evidence type="ECO:0000256" key="3">
    <source>
        <dbReference type="ARBA" id="ARBA00023163"/>
    </source>
</evidence>
<keyword evidence="1" id="KW-0805">Transcription regulation</keyword>
<dbReference type="SUPFAM" id="SSF46689">
    <property type="entry name" value="Homeodomain-like"/>
    <property type="match status" value="2"/>
</dbReference>
<dbReference type="PANTHER" id="PTHR43130">
    <property type="entry name" value="ARAC-FAMILY TRANSCRIPTIONAL REGULATOR"/>
    <property type="match status" value="1"/>
</dbReference>
<dbReference type="EMBL" id="WWCN01000003">
    <property type="protein sequence ID" value="MYM22146.1"/>
    <property type="molecule type" value="Genomic_DNA"/>
</dbReference>
<protein>
    <submittedName>
        <fullName evidence="5">Helix-turn-helix domain-containing protein</fullName>
    </submittedName>
</protein>
<keyword evidence="2" id="KW-0238">DNA-binding</keyword>
<evidence type="ECO:0000313" key="6">
    <source>
        <dbReference type="Proteomes" id="UP000479335"/>
    </source>
</evidence>
<accession>A0A6L8K3V5</accession>
<dbReference type="Pfam" id="PF12833">
    <property type="entry name" value="HTH_18"/>
    <property type="match status" value="1"/>
</dbReference>
<dbReference type="PROSITE" id="PS00041">
    <property type="entry name" value="HTH_ARAC_FAMILY_1"/>
    <property type="match status" value="1"/>
</dbReference>
<dbReference type="InterPro" id="IPR018060">
    <property type="entry name" value="HTH_AraC"/>
</dbReference>
<dbReference type="InterPro" id="IPR029062">
    <property type="entry name" value="Class_I_gatase-like"/>
</dbReference>
<dbReference type="Pfam" id="PF01965">
    <property type="entry name" value="DJ-1_PfpI"/>
    <property type="match status" value="1"/>
</dbReference>
<dbReference type="PANTHER" id="PTHR43130:SF3">
    <property type="entry name" value="HTH-TYPE TRANSCRIPTIONAL REGULATOR RV1931C"/>
    <property type="match status" value="1"/>
</dbReference>
<evidence type="ECO:0000259" key="4">
    <source>
        <dbReference type="PROSITE" id="PS01124"/>
    </source>
</evidence>
<dbReference type="InterPro" id="IPR018062">
    <property type="entry name" value="HTH_AraC-typ_CS"/>
</dbReference>
<feature type="domain" description="HTH araC/xylS-type" evidence="4">
    <location>
        <begin position="216"/>
        <end position="314"/>
    </location>
</feature>
<evidence type="ECO:0000313" key="5">
    <source>
        <dbReference type="EMBL" id="MYM22146.1"/>
    </source>
</evidence>
<sequence length="333" mass="35571">MKTVALVLVPGVQSLDVSGPMDVFAEANDYVKPGAGYKLVTVGTAPSIRASNGQLLGTDFDLSNAGIDYDVVLAAGGPKIPKDENDPALSAWLNAVAKSVPRYGSICNGAFLLGRAGLLDDKNVTTHWSDIAQLNQQFPMARIQEDRIHMRDGGLITSAGVTAGIDLALALVAEDHGPAISLTVAKRLLVVAQRQGGQSQFSPYLQSSAAPESLASRVQSFVMNHLADNLSVELLADVVCMSSRHFSRQFAKEVGVPPAEFVQRARIDAARNLLEGTDLAVKTVAYRCGFGSAARLRLVFSQRFGVTPNQYRDSFHMNRVPSPPSAARAKLLL</sequence>
<evidence type="ECO:0000256" key="2">
    <source>
        <dbReference type="ARBA" id="ARBA00023125"/>
    </source>
</evidence>
<keyword evidence="6" id="KW-1185">Reference proteome</keyword>
<reference evidence="5 6" key="1">
    <citation type="submission" date="2019-12" db="EMBL/GenBank/DDBJ databases">
        <title>Novel species isolated from a subtropical stream in China.</title>
        <authorList>
            <person name="Lu H."/>
        </authorList>
    </citation>
    <scope>NUCLEOTIDE SEQUENCE [LARGE SCALE GENOMIC DNA]</scope>
    <source>
        <strain evidence="5 6">FT135W</strain>
    </source>
</reference>
<dbReference type="AlphaFoldDB" id="A0A6L8K3V5"/>
<dbReference type="SMART" id="SM00342">
    <property type="entry name" value="HTH_ARAC"/>
    <property type="match status" value="1"/>
</dbReference>
<dbReference type="RefSeq" id="WP_161005662.1">
    <property type="nucleotide sequence ID" value="NZ_WWCN01000003.1"/>
</dbReference>
<dbReference type="SUPFAM" id="SSF52317">
    <property type="entry name" value="Class I glutamine amidotransferase-like"/>
    <property type="match status" value="1"/>
</dbReference>
<name>A0A6L8K3V5_9BURK</name>
<dbReference type="CDD" id="cd03137">
    <property type="entry name" value="GATase1_AraC_1"/>
    <property type="match status" value="1"/>
</dbReference>
<dbReference type="InterPro" id="IPR009057">
    <property type="entry name" value="Homeodomain-like_sf"/>
</dbReference>
<keyword evidence="3" id="KW-0804">Transcription</keyword>
<gene>
    <name evidence="5" type="ORF">GTP46_05750</name>
</gene>
<comment type="caution">
    <text evidence="5">The sequence shown here is derived from an EMBL/GenBank/DDBJ whole genome shotgun (WGS) entry which is preliminary data.</text>
</comment>
<organism evidence="5 6">
    <name type="scientific">Duganella flavida</name>
    <dbReference type="NCBI Taxonomy" id="2692175"/>
    <lineage>
        <taxon>Bacteria</taxon>
        <taxon>Pseudomonadati</taxon>
        <taxon>Pseudomonadota</taxon>
        <taxon>Betaproteobacteria</taxon>
        <taxon>Burkholderiales</taxon>
        <taxon>Oxalobacteraceae</taxon>
        <taxon>Telluria group</taxon>
        <taxon>Duganella</taxon>
    </lineage>
</organism>
<proteinExistence type="predicted"/>
<dbReference type="Proteomes" id="UP000479335">
    <property type="component" value="Unassembled WGS sequence"/>
</dbReference>
<dbReference type="GO" id="GO:0003700">
    <property type="term" value="F:DNA-binding transcription factor activity"/>
    <property type="evidence" value="ECO:0007669"/>
    <property type="project" value="InterPro"/>
</dbReference>
<dbReference type="Gene3D" id="1.10.10.60">
    <property type="entry name" value="Homeodomain-like"/>
    <property type="match status" value="1"/>
</dbReference>
<dbReference type="Gene3D" id="3.40.50.880">
    <property type="match status" value="1"/>
</dbReference>
<dbReference type="PROSITE" id="PS01124">
    <property type="entry name" value="HTH_ARAC_FAMILY_2"/>
    <property type="match status" value="1"/>
</dbReference>
<evidence type="ECO:0000256" key="1">
    <source>
        <dbReference type="ARBA" id="ARBA00023015"/>
    </source>
</evidence>
<dbReference type="InterPro" id="IPR002818">
    <property type="entry name" value="DJ-1/PfpI"/>
</dbReference>
<dbReference type="InterPro" id="IPR052158">
    <property type="entry name" value="INH-QAR"/>
</dbReference>